<feature type="transmembrane region" description="Helical" evidence="2">
    <location>
        <begin position="59"/>
        <end position="79"/>
    </location>
</feature>
<evidence type="ECO:0000256" key="2">
    <source>
        <dbReference type="SAM" id="Phobius"/>
    </source>
</evidence>
<proteinExistence type="predicted"/>
<evidence type="ECO:0000256" key="1">
    <source>
        <dbReference type="ARBA" id="ARBA00022801"/>
    </source>
</evidence>
<name>A0A8K1U271_9VIRU</name>
<keyword evidence="1" id="KW-0378">Hydrolase</keyword>
<keyword evidence="2" id="KW-0812">Transmembrane</keyword>
<feature type="transmembrane region" description="Helical" evidence="2">
    <location>
        <begin position="91"/>
        <end position="117"/>
    </location>
</feature>
<accession>A0A8K1U271</accession>
<keyword evidence="2" id="KW-1133">Transmembrane helix</keyword>
<dbReference type="EMBL" id="MW239280">
    <property type="protein sequence ID" value="UGO57251.1"/>
    <property type="molecule type" value="Genomic_RNA"/>
</dbReference>
<dbReference type="GO" id="GO:0016787">
    <property type="term" value="F:hydrolase activity"/>
    <property type="evidence" value="ECO:0007669"/>
    <property type="project" value="UniProtKB-KW"/>
</dbReference>
<dbReference type="SUPFAM" id="SSF50494">
    <property type="entry name" value="Trypsin-like serine proteases"/>
    <property type="match status" value="1"/>
</dbReference>
<feature type="transmembrane region" description="Helical" evidence="2">
    <location>
        <begin position="169"/>
        <end position="190"/>
    </location>
</feature>
<reference evidence="3" key="1">
    <citation type="submission" date="2020-11" db="EMBL/GenBank/DDBJ databases">
        <title>RNA virus dark matter in the feces of wild birds.</title>
        <authorList>
            <person name="Lu X."/>
            <person name="Yang X.S."/>
            <person name="Zhang W."/>
        </authorList>
    </citation>
    <scope>NUCLEOTIDE SEQUENCE</scope>
    <source>
        <strain evidence="3">Wagtail171con65</strain>
    </source>
</reference>
<dbReference type="InterPro" id="IPR009003">
    <property type="entry name" value="Peptidase_S1_PA"/>
</dbReference>
<evidence type="ECO:0008006" key="4">
    <source>
        <dbReference type="Google" id="ProtNLM"/>
    </source>
</evidence>
<evidence type="ECO:0000313" key="3">
    <source>
        <dbReference type="EMBL" id="UGO57251.1"/>
    </source>
</evidence>
<keyword evidence="2" id="KW-0472">Membrane</keyword>
<protein>
    <recommendedName>
        <fullName evidence="4">Serine protease</fullName>
    </recommendedName>
</protein>
<sequence>MTENVVVVPEEVVPAPAAVAAPERPAGGEVGLWDGLLDRLNWERFEMAWAQSLQPAMEWFVWTLTSMFWLLGYVGHYFLSAILFVINWWKAFLLFTLVFKVKWLFRLLWAVISWYSWFLDLESPIPTTLLWSLFRAEVQPAPVVAPPIVVAPPLPVVEPFFMGFDKAEVILLVSGIVNVLMLFVVVGLIMKPRRVRRVCEHGFVVERSMEGSNALHSPNPGFILEVWVQHAGGKKFRAGTAFRVEGFIFTATHVVVGADRVWFRFGNEEREVTEKPTQIDLDVARYSYEPFSSWQLGSGKLAPRFTNQFCKVHNGDFETYGRLTKSLVVGMVEYTGTTLPSFSGAPYFVGRTVYGIHMGAGVVNQGYDAAFIRVLLSSIPKKESAGEGFTSDPQELYEEMMRSGKELEYRHMSNDYYVVRIGDAYQTYDEEEFERTFARYNKRNTGQPSYEPEGVTSEELAAALFAYQDAEPVEELSGNDNGPVASVTPVAGPSSVDQQKDVQSDLVVPVPMESNCPMPTGIAQKPIPGHKLVAARQNALSRNTLEDLLSLIRLMRKCGFTVLELRALKALAAERFMKEKGF</sequence>
<organism evidence="3">
    <name type="scientific">Riboviria sp</name>
    <dbReference type="NCBI Taxonomy" id="2585031"/>
    <lineage>
        <taxon>Viruses</taxon>
        <taxon>Riboviria</taxon>
    </lineage>
</organism>